<dbReference type="Pfam" id="PF09551">
    <property type="entry name" value="Spore_II_R"/>
    <property type="match status" value="1"/>
</dbReference>
<comment type="caution">
    <text evidence="2">The sequence shown here is derived from an EMBL/GenBank/DDBJ whole genome shotgun (WGS) entry which is preliminary data.</text>
</comment>
<keyword evidence="1" id="KW-0732">Signal</keyword>
<evidence type="ECO:0000313" key="2">
    <source>
        <dbReference type="EMBL" id="HIU99157.1"/>
    </source>
</evidence>
<proteinExistence type="predicted"/>
<reference evidence="2" key="2">
    <citation type="journal article" date="2021" name="PeerJ">
        <title>Extensive microbial diversity within the chicken gut microbiome revealed by metagenomics and culture.</title>
        <authorList>
            <person name="Gilroy R."/>
            <person name="Ravi A."/>
            <person name="Getino M."/>
            <person name="Pursley I."/>
            <person name="Horton D.L."/>
            <person name="Alikhan N.F."/>
            <person name="Baker D."/>
            <person name="Gharbi K."/>
            <person name="Hall N."/>
            <person name="Watson M."/>
            <person name="Adriaenssens E.M."/>
            <person name="Foster-Nyarko E."/>
            <person name="Jarju S."/>
            <person name="Secka A."/>
            <person name="Antonio M."/>
            <person name="Oren A."/>
            <person name="Chaudhuri R.R."/>
            <person name="La Ragione R."/>
            <person name="Hildebrand F."/>
            <person name="Pallen M.J."/>
        </authorList>
    </citation>
    <scope>NUCLEOTIDE SEQUENCE</scope>
    <source>
        <strain evidence="2">10406</strain>
    </source>
</reference>
<dbReference type="InterPro" id="IPR014202">
    <property type="entry name" value="Spore_II_R"/>
</dbReference>
<feature type="signal peptide" evidence="1">
    <location>
        <begin position="1"/>
        <end position="22"/>
    </location>
</feature>
<name>A0A9D1N9R8_9FIRM</name>
<sequence>MKRRCLPLIALLILAAAALLLAACAPLRENFLPTADELSSEVIRIHIRANGNGEADQRVKLAVRDALTEKLSVILADCTTKSEAERALSAAKDELTQIADSTLESCGFDYKTRIVLTNEHFPEKDYGGYTFPEGDYDAMLVLLGKGTGENWWCVAFPPLCFVPGEGDEVVYRSWVKEKLDELFGRR</sequence>
<dbReference type="EMBL" id="DVOE01000074">
    <property type="protein sequence ID" value="HIU99157.1"/>
    <property type="molecule type" value="Genomic_DNA"/>
</dbReference>
<accession>A0A9D1N9R8</accession>
<reference evidence="2" key="1">
    <citation type="submission" date="2020-10" db="EMBL/GenBank/DDBJ databases">
        <authorList>
            <person name="Gilroy R."/>
        </authorList>
    </citation>
    <scope>NUCLEOTIDE SEQUENCE</scope>
    <source>
        <strain evidence="2">10406</strain>
    </source>
</reference>
<evidence type="ECO:0000313" key="3">
    <source>
        <dbReference type="Proteomes" id="UP000886857"/>
    </source>
</evidence>
<gene>
    <name evidence="2" type="ORF">IAC73_04885</name>
</gene>
<dbReference type="PROSITE" id="PS51257">
    <property type="entry name" value="PROKAR_LIPOPROTEIN"/>
    <property type="match status" value="1"/>
</dbReference>
<feature type="chain" id="PRO_5038602305" evidence="1">
    <location>
        <begin position="23"/>
        <end position="186"/>
    </location>
</feature>
<dbReference type="AlphaFoldDB" id="A0A9D1N9R8"/>
<dbReference type="Proteomes" id="UP000886857">
    <property type="component" value="Unassembled WGS sequence"/>
</dbReference>
<protein>
    <submittedName>
        <fullName evidence="2">Stage II sporulation protein R</fullName>
    </submittedName>
</protein>
<organism evidence="2 3">
    <name type="scientific">Candidatus Limadaptatus stercoripullorum</name>
    <dbReference type="NCBI Taxonomy" id="2840846"/>
    <lineage>
        <taxon>Bacteria</taxon>
        <taxon>Bacillati</taxon>
        <taxon>Bacillota</taxon>
        <taxon>Clostridia</taxon>
        <taxon>Eubacteriales</taxon>
        <taxon>Candidatus Limadaptatus</taxon>
    </lineage>
</organism>
<evidence type="ECO:0000256" key="1">
    <source>
        <dbReference type="SAM" id="SignalP"/>
    </source>
</evidence>